<accession>A0ABW6CXQ7</accession>
<comment type="caution">
    <text evidence="2">The sequence shown here is derived from an EMBL/GenBank/DDBJ whole genome shotgun (WGS) entry which is preliminary data.</text>
</comment>
<organism evidence="2 3">
    <name type="scientific">Phenylobacterium ferrooxidans</name>
    <dbReference type="NCBI Taxonomy" id="2982689"/>
    <lineage>
        <taxon>Bacteria</taxon>
        <taxon>Pseudomonadati</taxon>
        <taxon>Pseudomonadota</taxon>
        <taxon>Alphaproteobacteria</taxon>
        <taxon>Caulobacterales</taxon>
        <taxon>Caulobacteraceae</taxon>
        <taxon>Phenylobacterium</taxon>
    </lineage>
</organism>
<sequence length="65" mass="6619">MAARRAGVALTAPSVPLFAIAVVLAVLSMLVQYGGIDIPLISEHVFTTLAVAFAILTAGVLLRGA</sequence>
<evidence type="ECO:0000313" key="2">
    <source>
        <dbReference type="EMBL" id="MFD3266677.1"/>
    </source>
</evidence>
<dbReference type="EMBL" id="JAOTJD010000079">
    <property type="protein sequence ID" value="MFD3266677.1"/>
    <property type="molecule type" value="Genomic_DNA"/>
</dbReference>
<proteinExistence type="predicted"/>
<evidence type="ECO:0000313" key="3">
    <source>
        <dbReference type="Proteomes" id="UP001598130"/>
    </source>
</evidence>
<protein>
    <submittedName>
        <fullName evidence="2">Uncharacterized protein</fullName>
    </submittedName>
</protein>
<evidence type="ECO:0000256" key="1">
    <source>
        <dbReference type="SAM" id="Phobius"/>
    </source>
</evidence>
<keyword evidence="1" id="KW-1133">Transmembrane helix</keyword>
<reference evidence="2 3" key="1">
    <citation type="submission" date="2022-09" db="EMBL/GenBank/DDBJ databases">
        <title>New species of Phenylobacterium.</title>
        <authorList>
            <person name="Mieszkin S."/>
        </authorList>
    </citation>
    <scope>NUCLEOTIDE SEQUENCE [LARGE SCALE GENOMIC DNA]</scope>
    <source>
        <strain evidence="2 3">HK31-G</strain>
    </source>
</reference>
<gene>
    <name evidence="2" type="ORF">OCL97_22290</name>
</gene>
<feature type="transmembrane region" description="Helical" evidence="1">
    <location>
        <begin position="7"/>
        <end position="33"/>
    </location>
</feature>
<name>A0ABW6CXQ7_9CAUL</name>
<dbReference type="RefSeq" id="WP_377371909.1">
    <property type="nucleotide sequence ID" value="NZ_JAOTJD010000079.1"/>
</dbReference>
<feature type="transmembrane region" description="Helical" evidence="1">
    <location>
        <begin position="45"/>
        <end position="62"/>
    </location>
</feature>
<keyword evidence="1" id="KW-0812">Transmembrane</keyword>
<dbReference type="Proteomes" id="UP001598130">
    <property type="component" value="Unassembled WGS sequence"/>
</dbReference>
<keyword evidence="1" id="KW-0472">Membrane</keyword>
<keyword evidence="3" id="KW-1185">Reference proteome</keyword>